<feature type="signal peptide" evidence="1">
    <location>
        <begin position="1"/>
        <end position="21"/>
    </location>
</feature>
<name>A0ABN8HXL7_9NEOP</name>
<sequence length="518" mass="58438">MIRFPILLLEALVFSWSYATAAEVNLDAIVANVSSSSIFGVLLEKFLDAGLSALREARNDSSLPKPGLRTCDRAAVDAVVGARVDELRALLHDDANENDNENDQLTLKGGDETTIVELAANETSNPLRDNVRKYKRLRRKIHKALVEESVSGRTVDLTVRTLDEMIAGMISSRCSWKRAEARERSRKAVDGVARIPDAWRSEWNSMRERYSELFEPPPGNRSGGVRSLMEKLPSFFENILREGETLARRYSIKCERMGSVLEADRLNGANVSRRTDVCGGRVVSVCTTELKRYLVSVYKSISLGAAKVLNDFVSMYRIDVNANRKSINRGVLADLELVAQQAENHVCSLFTQRVREFSLDRSQVPDAYIEALHKLTEAIIERVKTNTRQNIRRVLKDWDAKLRERVVADIKANMNMELGRIAEELDERSCRLFQTCNSRYVVKARRLAASGQKGVFVKVQMTFDDESDYNLMEHSGRADFDRRGAFEGNSSQVPFKVVHSANEFKHVKPASVTRTTKL</sequence>
<gene>
    <name evidence="2" type="ORF">IPOD504_LOCUS4208</name>
</gene>
<evidence type="ECO:0000313" key="3">
    <source>
        <dbReference type="Proteomes" id="UP000837857"/>
    </source>
</evidence>
<feature type="non-terminal residue" evidence="2">
    <location>
        <position position="1"/>
    </location>
</feature>
<keyword evidence="1" id="KW-0732">Signal</keyword>
<accession>A0ABN8HXL7</accession>
<feature type="chain" id="PRO_5045084027" evidence="1">
    <location>
        <begin position="22"/>
        <end position="518"/>
    </location>
</feature>
<organism evidence="2 3">
    <name type="scientific">Iphiclides podalirius</name>
    <name type="common">scarce swallowtail</name>
    <dbReference type="NCBI Taxonomy" id="110791"/>
    <lineage>
        <taxon>Eukaryota</taxon>
        <taxon>Metazoa</taxon>
        <taxon>Ecdysozoa</taxon>
        <taxon>Arthropoda</taxon>
        <taxon>Hexapoda</taxon>
        <taxon>Insecta</taxon>
        <taxon>Pterygota</taxon>
        <taxon>Neoptera</taxon>
        <taxon>Endopterygota</taxon>
        <taxon>Lepidoptera</taxon>
        <taxon>Glossata</taxon>
        <taxon>Ditrysia</taxon>
        <taxon>Papilionoidea</taxon>
        <taxon>Papilionidae</taxon>
        <taxon>Papilioninae</taxon>
        <taxon>Iphiclides</taxon>
    </lineage>
</organism>
<keyword evidence="3" id="KW-1185">Reference proteome</keyword>
<reference evidence="2" key="1">
    <citation type="submission" date="2022-03" db="EMBL/GenBank/DDBJ databases">
        <authorList>
            <person name="Martin H S."/>
        </authorList>
    </citation>
    <scope>NUCLEOTIDE SEQUENCE</scope>
</reference>
<evidence type="ECO:0000256" key="1">
    <source>
        <dbReference type="SAM" id="SignalP"/>
    </source>
</evidence>
<protein>
    <submittedName>
        <fullName evidence="2">Uncharacterized protein</fullName>
    </submittedName>
</protein>
<dbReference type="Proteomes" id="UP000837857">
    <property type="component" value="Chromosome 15"/>
</dbReference>
<evidence type="ECO:0000313" key="2">
    <source>
        <dbReference type="EMBL" id="CAH2043237.1"/>
    </source>
</evidence>
<dbReference type="EMBL" id="OW152827">
    <property type="protein sequence ID" value="CAH2043237.1"/>
    <property type="molecule type" value="Genomic_DNA"/>
</dbReference>
<proteinExistence type="predicted"/>